<dbReference type="GO" id="GO:0005840">
    <property type="term" value="C:ribosome"/>
    <property type="evidence" value="ECO:0007669"/>
    <property type="project" value="UniProtKB-KW"/>
</dbReference>
<keyword evidence="2" id="KW-0687">Ribonucleoprotein</keyword>
<evidence type="ECO:0008006" key="5">
    <source>
        <dbReference type="Google" id="ProtNLM"/>
    </source>
</evidence>
<comment type="caution">
    <text evidence="3">The sequence shown here is derived from an EMBL/GenBank/DDBJ whole genome shotgun (WGS) entry which is preliminary data.</text>
</comment>
<dbReference type="GO" id="GO:1990904">
    <property type="term" value="C:ribonucleoprotein complex"/>
    <property type="evidence" value="ECO:0007669"/>
    <property type="project" value="UniProtKB-KW"/>
</dbReference>
<dbReference type="Proteomes" id="UP000034873">
    <property type="component" value="Unassembled WGS sequence"/>
</dbReference>
<reference evidence="3 4" key="1">
    <citation type="journal article" date="2015" name="Nature">
        <title>rRNA introns, odd ribosomes, and small enigmatic genomes across a large radiation of phyla.</title>
        <authorList>
            <person name="Brown C.T."/>
            <person name="Hug L.A."/>
            <person name="Thomas B.C."/>
            <person name="Sharon I."/>
            <person name="Castelle C.J."/>
            <person name="Singh A."/>
            <person name="Wilkins M.J."/>
            <person name="Williams K.H."/>
            <person name="Banfield J.F."/>
        </authorList>
    </citation>
    <scope>NUCLEOTIDE SEQUENCE [LARGE SCALE GENOMIC DNA]</scope>
</reference>
<evidence type="ECO:0000256" key="1">
    <source>
        <dbReference type="ARBA" id="ARBA00022980"/>
    </source>
</evidence>
<dbReference type="STRING" id="1619122.UX73_C0018G0003"/>
<accession>A0A0G1R0I8</accession>
<dbReference type="InterPro" id="IPR034704">
    <property type="entry name" value="Ribosomal_bL28/bL31-like_sf"/>
</dbReference>
<sequence length="35" mass="3923">MPNLRSKKFVVNGVGVKMRICASCLKRMRLETNAA</sequence>
<protein>
    <recommendedName>
        <fullName evidence="5">50S ribosomal protein L28</fullName>
    </recommendedName>
</protein>
<dbReference type="SUPFAM" id="SSF143800">
    <property type="entry name" value="L28p-like"/>
    <property type="match status" value="1"/>
</dbReference>
<evidence type="ECO:0000313" key="4">
    <source>
        <dbReference type="Proteomes" id="UP000034873"/>
    </source>
</evidence>
<proteinExistence type="predicted"/>
<evidence type="ECO:0000256" key="2">
    <source>
        <dbReference type="ARBA" id="ARBA00023274"/>
    </source>
</evidence>
<dbReference type="GO" id="GO:0003735">
    <property type="term" value="F:structural constituent of ribosome"/>
    <property type="evidence" value="ECO:0007669"/>
    <property type="project" value="InterPro"/>
</dbReference>
<evidence type="ECO:0000313" key="3">
    <source>
        <dbReference type="EMBL" id="KKU50647.1"/>
    </source>
</evidence>
<gene>
    <name evidence="3" type="ORF">UX73_C0018G0003</name>
</gene>
<keyword evidence="1" id="KW-0689">Ribosomal protein</keyword>
<dbReference type="EMBL" id="LCNH01000018">
    <property type="protein sequence ID" value="KKU50647.1"/>
    <property type="molecule type" value="Genomic_DNA"/>
</dbReference>
<organism evidence="3 4">
    <name type="scientific">candidate division WWE3 bacterium GW2011_GWC1_47_10</name>
    <dbReference type="NCBI Taxonomy" id="1619122"/>
    <lineage>
        <taxon>Bacteria</taxon>
        <taxon>Katanobacteria</taxon>
    </lineage>
</organism>
<name>A0A0G1R0I8_UNCKA</name>
<dbReference type="Gene3D" id="2.30.170.40">
    <property type="entry name" value="Ribosomal protein L28/L24"/>
    <property type="match status" value="1"/>
</dbReference>
<dbReference type="InterPro" id="IPR037147">
    <property type="entry name" value="Ribosomal_bL28_sf"/>
</dbReference>
<dbReference type="AlphaFoldDB" id="A0A0G1R0I8"/>